<protein>
    <recommendedName>
        <fullName evidence="9">EF-hand domain-containing protein</fullName>
    </recommendedName>
</protein>
<dbReference type="Pfam" id="PF09471">
    <property type="entry name" value="Peptidase_M64"/>
    <property type="match status" value="1"/>
</dbReference>
<organism evidence="10">
    <name type="scientific">Neobodo designis</name>
    <name type="common">Flagellated protozoan</name>
    <name type="synonym">Bodo designis</name>
    <dbReference type="NCBI Taxonomy" id="312471"/>
    <lineage>
        <taxon>Eukaryota</taxon>
        <taxon>Discoba</taxon>
        <taxon>Euglenozoa</taxon>
        <taxon>Kinetoplastea</taxon>
        <taxon>Metakinetoplastina</taxon>
        <taxon>Neobodonida</taxon>
        <taxon>Neobodo</taxon>
    </lineage>
</organism>
<dbReference type="InterPro" id="IPR018247">
    <property type="entry name" value="EF_Hand_1_Ca_BS"/>
</dbReference>
<evidence type="ECO:0000256" key="5">
    <source>
        <dbReference type="ARBA" id="ARBA00023136"/>
    </source>
</evidence>
<evidence type="ECO:0000256" key="8">
    <source>
        <dbReference type="SAM" id="SignalP"/>
    </source>
</evidence>
<evidence type="ECO:0000256" key="2">
    <source>
        <dbReference type="ARBA" id="ARBA00022692"/>
    </source>
</evidence>
<feature type="transmembrane region" description="Helical" evidence="7">
    <location>
        <begin position="799"/>
        <end position="825"/>
    </location>
</feature>
<feature type="compositionally biased region" description="Polar residues" evidence="6">
    <location>
        <begin position="1175"/>
        <end position="1188"/>
    </location>
</feature>
<feature type="transmembrane region" description="Helical" evidence="7">
    <location>
        <begin position="721"/>
        <end position="744"/>
    </location>
</feature>
<evidence type="ECO:0000256" key="3">
    <source>
        <dbReference type="ARBA" id="ARBA00022837"/>
    </source>
</evidence>
<feature type="region of interest" description="Disordered" evidence="6">
    <location>
        <begin position="1084"/>
        <end position="1105"/>
    </location>
</feature>
<dbReference type="GO" id="GO:0016020">
    <property type="term" value="C:membrane"/>
    <property type="evidence" value="ECO:0007669"/>
    <property type="project" value="UniProtKB-SubCell"/>
</dbReference>
<dbReference type="GO" id="GO:0008237">
    <property type="term" value="F:metallopeptidase activity"/>
    <property type="evidence" value="ECO:0007669"/>
    <property type="project" value="InterPro"/>
</dbReference>
<gene>
    <name evidence="10" type="ORF">NDES1114_LOCUS29910</name>
</gene>
<evidence type="ECO:0000259" key="9">
    <source>
        <dbReference type="PROSITE" id="PS50222"/>
    </source>
</evidence>
<dbReference type="Pfam" id="PF13499">
    <property type="entry name" value="EF-hand_7"/>
    <property type="match status" value="1"/>
</dbReference>
<name>A0A7S1QQE3_NEODS</name>
<dbReference type="InterPro" id="IPR011992">
    <property type="entry name" value="EF-hand-dom_pair"/>
</dbReference>
<feature type="transmembrane region" description="Helical" evidence="7">
    <location>
        <begin position="765"/>
        <end position="793"/>
    </location>
</feature>
<dbReference type="SUPFAM" id="SSF47473">
    <property type="entry name" value="EF-hand"/>
    <property type="match status" value="1"/>
</dbReference>
<dbReference type="InterPro" id="IPR019026">
    <property type="entry name" value="Peptidase_M64_IgA"/>
</dbReference>
<feature type="compositionally biased region" description="Low complexity" evidence="6">
    <location>
        <begin position="1153"/>
        <end position="1166"/>
    </location>
</feature>
<keyword evidence="8" id="KW-0732">Signal</keyword>
<dbReference type="InterPro" id="IPR002048">
    <property type="entry name" value="EF_hand_dom"/>
</dbReference>
<dbReference type="PROSITE" id="PS00018">
    <property type="entry name" value="EF_HAND_1"/>
    <property type="match status" value="2"/>
</dbReference>
<dbReference type="InterPro" id="IPR024079">
    <property type="entry name" value="MetalloPept_cat_dom_sf"/>
</dbReference>
<feature type="region of interest" description="Disordered" evidence="6">
    <location>
        <begin position="1133"/>
        <end position="1197"/>
    </location>
</feature>
<evidence type="ECO:0000256" key="6">
    <source>
        <dbReference type="SAM" id="MobiDB-lite"/>
    </source>
</evidence>
<dbReference type="AlphaFoldDB" id="A0A7S1QQE3"/>
<evidence type="ECO:0000256" key="4">
    <source>
        <dbReference type="ARBA" id="ARBA00022989"/>
    </source>
</evidence>
<feature type="chain" id="PRO_5031530795" description="EF-hand domain-containing protein" evidence="8">
    <location>
        <begin position="21"/>
        <end position="1197"/>
    </location>
</feature>
<dbReference type="SMART" id="SM00054">
    <property type="entry name" value="EFh"/>
    <property type="match status" value="2"/>
</dbReference>
<dbReference type="EMBL" id="HBGF01044661">
    <property type="protein sequence ID" value="CAD9145339.1"/>
    <property type="molecule type" value="Transcribed_RNA"/>
</dbReference>
<evidence type="ECO:0000313" key="10">
    <source>
        <dbReference type="EMBL" id="CAD9145339.1"/>
    </source>
</evidence>
<evidence type="ECO:0000256" key="1">
    <source>
        <dbReference type="ARBA" id="ARBA00004141"/>
    </source>
</evidence>
<comment type="subcellular location">
    <subcellularLocation>
        <location evidence="1">Membrane</location>
        <topology evidence="1">Multi-pass membrane protein</topology>
    </subcellularLocation>
</comment>
<dbReference type="PROSITE" id="PS51257">
    <property type="entry name" value="PROKAR_LIPOPROTEIN"/>
    <property type="match status" value="1"/>
</dbReference>
<keyword evidence="4 7" id="KW-1133">Transmembrane helix</keyword>
<keyword evidence="3" id="KW-0106">Calcium</keyword>
<keyword evidence="2 7" id="KW-0812">Transmembrane</keyword>
<dbReference type="Gene3D" id="3.40.390.10">
    <property type="entry name" value="Collagenase (Catalytic Domain)"/>
    <property type="match status" value="1"/>
</dbReference>
<feature type="transmembrane region" description="Helical" evidence="7">
    <location>
        <begin position="942"/>
        <end position="967"/>
    </location>
</feature>
<feature type="domain" description="EF-hand" evidence="9">
    <location>
        <begin position="1049"/>
        <end position="1084"/>
    </location>
</feature>
<accession>A0A7S1QQE3</accession>
<keyword evidence="5 7" id="KW-0472">Membrane</keyword>
<feature type="signal peptide" evidence="8">
    <location>
        <begin position="1"/>
        <end position="20"/>
    </location>
</feature>
<dbReference type="InterPro" id="IPR018499">
    <property type="entry name" value="Tetraspanin/Peripherin"/>
</dbReference>
<dbReference type="PROSITE" id="PS50222">
    <property type="entry name" value="EF_HAND_2"/>
    <property type="match status" value="2"/>
</dbReference>
<dbReference type="GO" id="GO:0005509">
    <property type="term" value="F:calcium ion binding"/>
    <property type="evidence" value="ECO:0007669"/>
    <property type="project" value="InterPro"/>
</dbReference>
<feature type="transmembrane region" description="Helical" evidence="7">
    <location>
        <begin position="832"/>
        <end position="857"/>
    </location>
</feature>
<sequence length="1197" mass="132652">MRRTAVVLCLLAATIACAAAHSHGHGHGSSPAKKGEKRSIYVAVRIHDECAATLGEVHEVKGYPSADFHPIDETLPSGAAVESVCPFDHVQFGTSGVHPDYRKRTWLLGYRDPATGARMGHVFLDPRIRVGESRFGAAPLLVGANDDDVRLHHVETTTDGTIPMVNHIHHHADIHIVRLPIGVKAIELMCRNTSATMALPLREKRESLHRLFSAENNNGIQFEAVQATGPVETQTNVIFLSAGFTADQKPIYDIAVQRIQRGMNPTQSSGEGFDDMHATVPFDRYWPFYNVFSVFQPSNEAGATRASRGITVDNNLRCYHPTTLERAISCNIELSLALAAVTPAPVKEDPDRAIVVVIVNTNLYGGSALYRRGSLHLGHFYRGFTGSMTTTDTSVADEQYDELKFNSLVKHELGHAFGNLFDEYDIGITEPTSQPLLNCEAPQDLGRLKWQDWITIRNNASWSQYQVSSISDFNVQDTPLRICGYSNYYKPNDRCMMQAVRDYFMCPVCREECTKTILDPTLSYAWPRIPREEATIIIMRNQQASTVDNGGTQTQVAYVGRAVVYLPAAVSPQNGFSVTWRWNLPSGTQTYNVPSGASVASLELTSARVSGIADGQVIAFNATITDNTNFMTVKTRGQLGGKLQQTYTFLVRIESTVSIGGNISVVQISGSSSSLPVGRIPGNEFPVVEECNSEKCNIAFSSSPYEDPPTVDEFIGEFDQWVLYMQGGIALLFLGLWVWAYSYYKGKSDQVVRPIFRTQFTGIVRIIRFIMTFSAVLFMVSAIAALGISGYYYTQTSALGKIIIIAGTVLAFGLYIMAFIGFWAVSYRSKKLVIVNGAVLYVGLTMLVVCNALAISIGSQITDKKSYWNQNLESFWVNLVKYNPERACAIQGMLKCSGYFIACNTIVQSTEHCPANCDLNNRKFGTSCQLLISEYISDNYDAVIRVIGACVILMFFALIFNFIYFVGLAKMKRDILRENEKRIHRQASKRNTSMKAADKSKALLILASLDTGDMQHLMREFQRIDTDGNGQLDKQEFFNFFKKALCYKPTRAEIDEIYRVGDLDGDGSISMEEFLCLFDKTGTASVPSPKGKATRLRRTLDPARERELRARAQKVFGDSVDMGGDQQMAEKPKAYKPTNQRPPDHPNPHHARAAAPPSQQQALVPPTAAARSVTPLGSPQTAEQQNYERSGDPRDLL</sequence>
<feature type="domain" description="EF-hand" evidence="9">
    <location>
        <begin position="1012"/>
        <end position="1047"/>
    </location>
</feature>
<dbReference type="Gene3D" id="1.10.238.10">
    <property type="entry name" value="EF-hand"/>
    <property type="match status" value="1"/>
</dbReference>
<evidence type="ECO:0000256" key="7">
    <source>
        <dbReference type="SAM" id="Phobius"/>
    </source>
</evidence>
<proteinExistence type="predicted"/>
<dbReference type="Pfam" id="PF00335">
    <property type="entry name" value="Tetraspanin"/>
    <property type="match status" value="1"/>
</dbReference>
<dbReference type="CDD" id="cd00051">
    <property type="entry name" value="EFh"/>
    <property type="match status" value="1"/>
</dbReference>
<reference evidence="10" key="1">
    <citation type="submission" date="2021-01" db="EMBL/GenBank/DDBJ databases">
        <authorList>
            <person name="Corre E."/>
            <person name="Pelletier E."/>
            <person name="Niang G."/>
            <person name="Scheremetjew M."/>
            <person name="Finn R."/>
            <person name="Kale V."/>
            <person name="Holt S."/>
            <person name="Cochrane G."/>
            <person name="Meng A."/>
            <person name="Brown T."/>
            <person name="Cohen L."/>
        </authorList>
    </citation>
    <scope>NUCLEOTIDE SEQUENCE</scope>
    <source>
        <strain evidence="10">CCAP 1951/1</strain>
    </source>
</reference>